<dbReference type="SUPFAM" id="SSF55961">
    <property type="entry name" value="Bet v1-like"/>
    <property type="match status" value="1"/>
</dbReference>
<proteinExistence type="predicted"/>
<accession>A0ABU7LG67</accession>
<gene>
    <name evidence="1" type="ORF">Q7514_23560</name>
</gene>
<name>A0ABU7LG67_9NOCA</name>
<keyword evidence="2" id="KW-1185">Reference proteome</keyword>
<evidence type="ECO:0000313" key="1">
    <source>
        <dbReference type="EMBL" id="MEE2060505.1"/>
    </source>
</evidence>
<dbReference type="Gene3D" id="3.30.530.20">
    <property type="match status" value="1"/>
</dbReference>
<reference evidence="1 2" key="1">
    <citation type="submission" date="2023-07" db="EMBL/GenBank/DDBJ databases">
        <authorList>
            <person name="Girao M."/>
            <person name="Carvalho M.F."/>
        </authorList>
    </citation>
    <scope>NUCLEOTIDE SEQUENCE [LARGE SCALE GENOMIC DNA]</scope>
    <source>
        <strain evidence="1 2">YIM65754</strain>
    </source>
</reference>
<protein>
    <recommendedName>
        <fullName evidence="3">Ligand-binding SRPBCC domain-containing protein</fullName>
    </recommendedName>
</protein>
<sequence>MVVEHESIVDAPNSVVWARVTSADGINDELAPVLAMRMPRWAHTLTEDTVPIGQPLARVPLLLFGVLPVDYDHLSIAALEPGRRFHEKSTMLLMRRWEHERTLDPLEADRTWVRDRLTFELRVPLSRIPGASELARRIVGALFAHRHRRLAQFYLSG</sequence>
<comment type="caution">
    <text evidence="1">The sequence shown here is derived from an EMBL/GenBank/DDBJ whole genome shotgun (WGS) entry which is preliminary data.</text>
</comment>
<dbReference type="RefSeq" id="WP_330135829.1">
    <property type="nucleotide sequence ID" value="NZ_JAUTXY010000013.1"/>
</dbReference>
<evidence type="ECO:0008006" key="3">
    <source>
        <dbReference type="Google" id="ProtNLM"/>
    </source>
</evidence>
<dbReference type="Proteomes" id="UP001336020">
    <property type="component" value="Unassembled WGS sequence"/>
</dbReference>
<dbReference type="InterPro" id="IPR023393">
    <property type="entry name" value="START-like_dom_sf"/>
</dbReference>
<organism evidence="1 2">
    <name type="scientific">Rhodococcus artemisiae</name>
    <dbReference type="NCBI Taxonomy" id="714159"/>
    <lineage>
        <taxon>Bacteria</taxon>
        <taxon>Bacillati</taxon>
        <taxon>Actinomycetota</taxon>
        <taxon>Actinomycetes</taxon>
        <taxon>Mycobacteriales</taxon>
        <taxon>Nocardiaceae</taxon>
        <taxon>Rhodococcus</taxon>
    </lineage>
</organism>
<dbReference type="EMBL" id="JAUTXY010000013">
    <property type="protein sequence ID" value="MEE2060505.1"/>
    <property type="molecule type" value="Genomic_DNA"/>
</dbReference>
<evidence type="ECO:0000313" key="2">
    <source>
        <dbReference type="Proteomes" id="UP001336020"/>
    </source>
</evidence>